<comment type="caution">
    <text evidence="3">The sequence shown here is derived from an EMBL/GenBank/DDBJ whole genome shotgun (WGS) entry which is preliminary data.</text>
</comment>
<dbReference type="NCBIfam" id="NF009154">
    <property type="entry name" value="PRK12497.3-3"/>
    <property type="match status" value="1"/>
</dbReference>
<gene>
    <name evidence="3" type="ORF">WJX68_09585</name>
</gene>
<dbReference type="SUPFAM" id="SSF52980">
    <property type="entry name" value="Restriction endonuclease-like"/>
    <property type="match status" value="1"/>
</dbReference>
<dbReference type="InterPro" id="IPR011335">
    <property type="entry name" value="Restrct_endonuc-II-like"/>
</dbReference>
<dbReference type="CDD" id="cd20736">
    <property type="entry name" value="PoNe_Nuclease"/>
    <property type="match status" value="1"/>
</dbReference>
<evidence type="ECO:0000313" key="3">
    <source>
        <dbReference type="EMBL" id="MEJ8279180.1"/>
    </source>
</evidence>
<proteinExistence type="inferred from homology"/>
<evidence type="ECO:0000256" key="1">
    <source>
        <dbReference type="ARBA" id="ARBA00006738"/>
    </source>
</evidence>
<reference evidence="3 4" key="1">
    <citation type="submission" date="2024-03" db="EMBL/GenBank/DDBJ databases">
        <title>Draft genome sequence of Pseudonocardia sp. DW16-2.</title>
        <authorList>
            <person name="Duangmal K."/>
        </authorList>
    </citation>
    <scope>NUCLEOTIDE SEQUENCE [LARGE SCALE GENOMIC DNA]</scope>
    <source>
        <strain evidence="3 4">DW16-2</strain>
    </source>
</reference>
<dbReference type="RefSeq" id="WP_340288281.1">
    <property type="nucleotide sequence ID" value="NZ_JBBJUP010000006.1"/>
</dbReference>
<comment type="similarity">
    <text evidence="1 2">Belongs to the UPF0102 family.</text>
</comment>
<organism evidence="3 4">
    <name type="scientific">Pseudonocardia spirodelae</name>
    <dbReference type="NCBI Taxonomy" id="3133431"/>
    <lineage>
        <taxon>Bacteria</taxon>
        <taxon>Bacillati</taxon>
        <taxon>Actinomycetota</taxon>
        <taxon>Actinomycetes</taxon>
        <taxon>Pseudonocardiales</taxon>
        <taxon>Pseudonocardiaceae</taxon>
        <taxon>Pseudonocardia</taxon>
    </lineage>
</organism>
<dbReference type="Gene3D" id="3.40.1350.10">
    <property type="match status" value="1"/>
</dbReference>
<dbReference type="InterPro" id="IPR003509">
    <property type="entry name" value="UPF0102_YraN-like"/>
</dbReference>
<sequence length="120" mass="13658">MAAKDELGRRGEDTAAEYLERQHGMVVLSRNWRCKDGELDIVAVDRQQRLVFCEVKTRSGLRFGEPAESVTPRKIRRIRALARAFMAAHHVTWVEVRFDVVAVLMPPGRPATLTHYPAAF</sequence>
<name>A0ABU8T5J3_9PSEU</name>
<dbReference type="Proteomes" id="UP001364211">
    <property type="component" value="Unassembled WGS sequence"/>
</dbReference>
<dbReference type="PANTHER" id="PTHR34039">
    <property type="entry name" value="UPF0102 PROTEIN YRAN"/>
    <property type="match status" value="1"/>
</dbReference>
<dbReference type="HAMAP" id="MF_00048">
    <property type="entry name" value="UPF0102"/>
    <property type="match status" value="1"/>
</dbReference>
<dbReference type="PANTHER" id="PTHR34039:SF1">
    <property type="entry name" value="UPF0102 PROTEIN YRAN"/>
    <property type="match status" value="1"/>
</dbReference>
<protein>
    <recommendedName>
        <fullName evidence="2">UPF0102 protein WJX68_09585</fullName>
    </recommendedName>
</protein>
<evidence type="ECO:0000313" key="4">
    <source>
        <dbReference type="Proteomes" id="UP001364211"/>
    </source>
</evidence>
<evidence type="ECO:0000256" key="2">
    <source>
        <dbReference type="HAMAP-Rule" id="MF_00048"/>
    </source>
</evidence>
<keyword evidence="4" id="KW-1185">Reference proteome</keyword>
<dbReference type="Pfam" id="PF02021">
    <property type="entry name" value="UPF0102"/>
    <property type="match status" value="1"/>
</dbReference>
<dbReference type="EMBL" id="JBBJUP010000006">
    <property type="protein sequence ID" value="MEJ8279180.1"/>
    <property type="molecule type" value="Genomic_DNA"/>
</dbReference>
<dbReference type="NCBIfam" id="NF009150">
    <property type="entry name" value="PRK12497.1-3"/>
    <property type="match status" value="1"/>
</dbReference>
<accession>A0ABU8T5J3</accession>
<dbReference type="InterPro" id="IPR011856">
    <property type="entry name" value="tRNA_endonuc-like_dom_sf"/>
</dbReference>